<gene>
    <name evidence="2" type="ORF">S01H1_08404</name>
</gene>
<feature type="domain" description="dATP/dGTP diphosphohydrolase N-terminal" evidence="1">
    <location>
        <begin position="14"/>
        <end position="110"/>
    </location>
</feature>
<sequence length="128" mass="15125">MAKEKTGESEKQEAALRWDKDKLRMDLLPVRPLFDVAAVYTMGAKKYDDRNWEKGMSWSRMIGSMERHWFSFKGGEDFDVESGLYHLAHAAWNILSLLEYYRTHPELDDRGRNIFEDTQVDDGHEDYM</sequence>
<accession>X0SK15</accession>
<comment type="caution">
    <text evidence="2">The sequence shown here is derived from an EMBL/GenBank/DDBJ whole genome shotgun (WGS) entry which is preliminary data.</text>
</comment>
<evidence type="ECO:0000259" key="1">
    <source>
        <dbReference type="Pfam" id="PF18909"/>
    </source>
</evidence>
<protein>
    <recommendedName>
        <fullName evidence="1">dATP/dGTP diphosphohydrolase N-terminal domain-containing protein</fullName>
    </recommendedName>
</protein>
<reference evidence="2" key="1">
    <citation type="journal article" date="2014" name="Front. Microbiol.">
        <title>High frequency of phylogenetically diverse reductive dehalogenase-homologous genes in deep subseafloor sedimentary metagenomes.</title>
        <authorList>
            <person name="Kawai M."/>
            <person name="Futagami T."/>
            <person name="Toyoda A."/>
            <person name="Takaki Y."/>
            <person name="Nishi S."/>
            <person name="Hori S."/>
            <person name="Arai W."/>
            <person name="Tsubouchi T."/>
            <person name="Morono Y."/>
            <person name="Uchiyama I."/>
            <person name="Ito T."/>
            <person name="Fujiyama A."/>
            <person name="Inagaki F."/>
            <person name="Takami H."/>
        </authorList>
    </citation>
    <scope>NUCLEOTIDE SEQUENCE</scope>
    <source>
        <strain evidence="2">Expedition CK06-06</strain>
    </source>
</reference>
<evidence type="ECO:0000313" key="2">
    <source>
        <dbReference type="EMBL" id="GAF76227.1"/>
    </source>
</evidence>
<dbReference type="AlphaFoldDB" id="X0SK15"/>
<organism evidence="2">
    <name type="scientific">marine sediment metagenome</name>
    <dbReference type="NCBI Taxonomy" id="412755"/>
    <lineage>
        <taxon>unclassified sequences</taxon>
        <taxon>metagenomes</taxon>
        <taxon>ecological metagenomes</taxon>
    </lineage>
</organism>
<dbReference type="InterPro" id="IPR044038">
    <property type="entry name" value="dATP/dGTP_diPOhydrolase_N"/>
</dbReference>
<name>X0SK15_9ZZZZ</name>
<dbReference type="Pfam" id="PF18909">
    <property type="entry name" value="dGTP_diPhyd_N"/>
    <property type="match status" value="1"/>
</dbReference>
<dbReference type="EMBL" id="BARS01004313">
    <property type="protein sequence ID" value="GAF76227.1"/>
    <property type="molecule type" value="Genomic_DNA"/>
</dbReference>
<proteinExistence type="predicted"/>